<dbReference type="Proteomes" id="UP001299283">
    <property type="component" value="Unassembled WGS sequence"/>
</dbReference>
<keyword evidence="3" id="KW-1185">Reference proteome</keyword>
<evidence type="ECO:0000313" key="2">
    <source>
        <dbReference type="EMBL" id="MEB3067891.1"/>
    </source>
</evidence>
<dbReference type="Gene3D" id="3.10.129.10">
    <property type="entry name" value="Hotdog Thioesterase"/>
    <property type="match status" value="1"/>
</dbReference>
<dbReference type="CDD" id="cd03443">
    <property type="entry name" value="PaaI_thioesterase"/>
    <property type="match status" value="1"/>
</dbReference>
<dbReference type="InterPro" id="IPR006683">
    <property type="entry name" value="Thioestr_dom"/>
</dbReference>
<protein>
    <submittedName>
        <fullName evidence="2">PaaI family thioesterase</fullName>
        <ecNumber evidence="2">3.1.2.-</ecNumber>
    </submittedName>
</protein>
<sequence length="233" mass="24762">MDFGAQSGVPTIGADESEQLLARYGPLAEAVRELIDATIRTQADDATMREATTQVRQVTERLRDGILSDAPGMRYVVDGRPLAWGNAVIGLRNPIAPPLVIEHGGSASLDGGEATLGPPHEHGENGHCWSDFHLGAAYEGPPSLVHGGVSALILDHLLGEAASEGLTKPLFTGTITVKYLRGTPLGPLRAEAWVYRREAIKTYARGHIADSAGVTVEAEGVFIIPAWARESVE</sequence>
<dbReference type="Pfam" id="PF03061">
    <property type="entry name" value="4HBT"/>
    <property type="match status" value="1"/>
</dbReference>
<dbReference type="EC" id="3.1.2.-" evidence="2"/>
<evidence type="ECO:0000313" key="3">
    <source>
        <dbReference type="Proteomes" id="UP001299283"/>
    </source>
</evidence>
<dbReference type="InterPro" id="IPR052061">
    <property type="entry name" value="PTE-AB_protein"/>
</dbReference>
<gene>
    <name evidence="2" type="ORF">K5L39_01710</name>
</gene>
<dbReference type="PANTHER" id="PTHR47260">
    <property type="entry name" value="UPF0644 PROTEIN PB2B4.06"/>
    <property type="match status" value="1"/>
</dbReference>
<dbReference type="SUPFAM" id="SSF54637">
    <property type="entry name" value="Thioesterase/thiol ester dehydrase-isomerase"/>
    <property type="match status" value="1"/>
</dbReference>
<dbReference type="GO" id="GO:0016787">
    <property type="term" value="F:hydrolase activity"/>
    <property type="evidence" value="ECO:0007669"/>
    <property type="project" value="UniProtKB-KW"/>
</dbReference>
<accession>A0ABU5YSL7</accession>
<organism evidence="2 3">
    <name type="scientific">[Mycobacterium] vasticus</name>
    <dbReference type="NCBI Taxonomy" id="2875777"/>
    <lineage>
        <taxon>Bacteria</taxon>
        <taxon>Bacillati</taxon>
        <taxon>Actinomycetota</taxon>
        <taxon>Actinomycetes</taxon>
        <taxon>Mycobacteriales</taxon>
        <taxon>Mycobacteriaceae</taxon>
        <taxon>Mycolicibacter</taxon>
    </lineage>
</organism>
<comment type="caution">
    <text evidence="2">The sequence shown here is derived from an EMBL/GenBank/DDBJ whole genome shotgun (WGS) entry which is preliminary data.</text>
</comment>
<dbReference type="EMBL" id="JAYJJQ010000001">
    <property type="protein sequence ID" value="MEB3067891.1"/>
    <property type="molecule type" value="Genomic_DNA"/>
</dbReference>
<reference evidence="2 3" key="1">
    <citation type="submission" date="2023-12" db="EMBL/GenBank/DDBJ databases">
        <title>Description of new species of Mycobacterium terrae complex isolated from sewage at the Sao Paulo Zoological Park Foundation in Brazil.</title>
        <authorList>
            <person name="Romagnoli C.L."/>
            <person name="Conceicao E.C."/>
            <person name="Machado E."/>
            <person name="Barreto L.B.P.F."/>
            <person name="Sharma A."/>
            <person name="Silva N.M."/>
            <person name="Marques L.E."/>
            <person name="Juliana M.A."/>
            <person name="Lourenco M.C.S."/>
            <person name="Digiampietri L.A."/>
            <person name="Suffys P.N."/>
            <person name="Viana-Niero C."/>
        </authorList>
    </citation>
    <scope>NUCLEOTIDE SEQUENCE [LARGE SCALE GENOMIC DNA]</scope>
    <source>
        <strain evidence="2 3">MYC017</strain>
    </source>
</reference>
<dbReference type="PANTHER" id="PTHR47260:SF1">
    <property type="entry name" value="UPF0644 PROTEIN PB2B4.06"/>
    <property type="match status" value="1"/>
</dbReference>
<feature type="domain" description="Thioesterase" evidence="1">
    <location>
        <begin position="145"/>
        <end position="198"/>
    </location>
</feature>
<name>A0ABU5YSL7_9MYCO</name>
<proteinExistence type="predicted"/>
<dbReference type="InterPro" id="IPR029069">
    <property type="entry name" value="HotDog_dom_sf"/>
</dbReference>
<keyword evidence="2" id="KW-0378">Hydrolase</keyword>
<dbReference type="RefSeq" id="WP_329779243.1">
    <property type="nucleotide sequence ID" value="NZ_JAYJJQ010000001.1"/>
</dbReference>
<evidence type="ECO:0000259" key="1">
    <source>
        <dbReference type="Pfam" id="PF03061"/>
    </source>
</evidence>